<feature type="domain" description="Acetyl xylan esterase" evidence="3">
    <location>
        <begin position="1"/>
        <end position="314"/>
    </location>
</feature>
<feature type="active site" description="Charge relay system" evidence="1">
    <location>
        <position position="298"/>
    </location>
</feature>
<feature type="binding site" evidence="2">
    <location>
        <position position="92"/>
    </location>
    <ligand>
        <name>substrate</name>
    </ligand>
</feature>
<dbReference type="Proteomes" id="UP000053244">
    <property type="component" value="Unassembled WGS sequence"/>
</dbReference>
<dbReference type="EMBL" id="LLZH01000329">
    <property type="protein sequence ID" value="KUL23684.1"/>
    <property type="molecule type" value="Genomic_DNA"/>
</dbReference>
<dbReference type="SUPFAM" id="SSF53474">
    <property type="entry name" value="alpha/beta-Hydrolases"/>
    <property type="match status" value="1"/>
</dbReference>
<dbReference type="GO" id="GO:0052689">
    <property type="term" value="F:carboxylic ester hydrolase activity"/>
    <property type="evidence" value="ECO:0007669"/>
    <property type="project" value="TreeGrafter"/>
</dbReference>
<reference evidence="4 5" key="1">
    <citation type="submission" date="2015-10" db="EMBL/GenBank/DDBJ databases">
        <authorList>
            <person name="Gilbert D.G."/>
        </authorList>
    </citation>
    <scope>NUCLEOTIDE SEQUENCE [LARGE SCALE GENOMIC DNA]</scope>
    <source>
        <strain evidence="4 5">NRRL B-16712</strain>
    </source>
</reference>
<gene>
    <name evidence="4" type="ORF">ADL15_45225</name>
</gene>
<comment type="caution">
    <text evidence="4">The sequence shown here is derived from an EMBL/GenBank/DDBJ whole genome shotgun (WGS) entry which is preliminary data.</text>
</comment>
<dbReference type="GO" id="GO:0005976">
    <property type="term" value="P:polysaccharide metabolic process"/>
    <property type="evidence" value="ECO:0007669"/>
    <property type="project" value="TreeGrafter"/>
</dbReference>
<accession>A0A101JBF8</accession>
<dbReference type="InterPro" id="IPR039069">
    <property type="entry name" value="CE7"/>
</dbReference>
<feature type="active site" description="Nucleophile" evidence="1">
    <location>
        <position position="183"/>
    </location>
</feature>
<dbReference type="Gene3D" id="3.40.50.1820">
    <property type="entry name" value="alpha/beta hydrolase"/>
    <property type="match status" value="1"/>
</dbReference>
<sequence length="318" mass="34744">MAMFDLPLAALHDYRPALDEPADFDAFWARTLTEAREHDLAASLTPYDALLPGVQVFDVRFRGYGGQPVAAWLILPTVRSGPVPCVVQFIGYGGGRGRPHEWLLWPAAGYAVLVMDSRGQGDGDTPDLAGDTTPHHSGLMTRGILDPELYYYRRLFTDAVRAVDLAATLDDVDADRIVVAGASQGGGIAQAVAGLHRRVRAALIDVPFLTWFRRATEITDSYPYQEISVFLATNRDRIADAFATLGYFDGVHLAARGTAPALYSVGLMDDVCPPSTVFAAYNHYAGPKTIQVWPYNRHEGGGSQQAPVQLPWLRDQLT</sequence>
<dbReference type="InterPro" id="IPR029058">
    <property type="entry name" value="AB_hydrolase_fold"/>
</dbReference>
<dbReference type="PANTHER" id="PTHR40111">
    <property type="entry name" value="CEPHALOSPORIN-C DEACETYLASE"/>
    <property type="match status" value="1"/>
</dbReference>
<proteinExistence type="predicted"/>
<keyword evidence="5" id="KW-1185">Reference proteome</keyword>
<dbReference type="OrthoDB" id="9770528at2"/>
<name>A0A101JBF8_9ACTN</name>
<evidence type="ECO:0000313" key="5">
    <source>
        <dbReference type="Proteomes" id="UP000053244"/>
    </source>
</evidence>
<dbReference type="Pfam" id="PF05448">
    <property type="entry name" value="AXE1"/>
    <property type="match status" value="1"/>
</dbReference>
<dbReference type="RefSeq" id="WP_067705904.1">
    <property type="nucleotide sequence ID" value="NZ_LLZH01000329.1"/>
</dbReference>
<dbReference type="InterPro" id="IPR008391">
    <property type="entry name" value="AXE1_dom"/>
</dbReference>
<feature type="active site" description="Charge relay system" evidence="1">
    <location>
        <position position="269"/>
    </location>
</feature>
<evidence type="ECO:0000256" key="2">
    <source>
        <dbReference type="PIRSR" id="PIRSR639069-2"/>
    </source>
</evidence>
<evidence type="ECO:0000313" key="4">
    <source>
        <dbReference type="EMBL" id="KUL23684.1"/>
    </source>
</evidence>
<evidence type="ECO:0000256" key="1">
    <source>
        <dbReference type="PIRSR" id="PIRSR639069-1"/>
    </source>
</evidence>
<evidence type="ECO:0000259" key="3">
    <source>
        <dbReference type="Pfam" id="PF05448"/>
    </source>
</evidence>
<organism evidence="4 5">
    <name type="scientific">Actinoplanes awajinensis subsp. mycoplanecinus</name>
    <dbReference type="NCBI Taxonomy" id="135947"/>
    <lineage>
        <taxon>Bacteria</taxon>
        <taxon>Bacillati</taxon>
        <taxon>Actinomycetota</taxon>
        <taxon>Actinomycetes</taxon>
        <taxon>Micromonosporales</taxon>
        <taxon>Micromonosporaceae</taxon>
        <taxon>Actinoplanes</taxon>
    </lineage>
</organism>
<dbReference type="AlphaFoldDB" id="A0A101JBF8"/>
<protein>
    <submittedName>
        <fullName evidence="4">Acetyl xylan esterase</fullName>
    </submittedName>
</protein>
<dbReference type="PANTHER" id="PTHR40111:SF1">
    <property type="entry name" value="CEPHALOSPORIN-C DEACETYLASE"/>
    <property type="match status" value="1"/>
</dbReference>